<sequence length="293" mass="33685">MYRNFDLATLEKEYSPSSCVEDINVYIEQYIEQSKKQKQQAKLTNSLRENLSYGASPEQTLDLFIPNANVQSQHKLMVYIHGGYWQELSKEESCFAAGNFQQHGIHFAVINYTLAPKATLSEIVAENRRALAWLFHHAHEFGYQADEIYLAGSSAGAHLVTLMALTDWHQHFGIESQFIKGICAVSGIYDLTPIQQTYINEPLQLSQQDVSVFSPLLTKEFLTKFTQCKTIIALGENETQEFKRQSLEFYQMVCTQQKNCEFKQIASRNHFDVILDLADSKSWLFQQVLKQMQ</sequence>
<dbReference type="Gene3D" id="3.40.50.1820">
    <property type="entry name" value="alpha/beta hydrolase"/>
    <property type="match status" value="1"/>
</dbReference>
<name>A0A919BFW2_9GAMM</name>
<evidence type="ECO:0000313" key="3">
    <source>
        <dbReference type="EMBL" id="GHF87620.1"/>
    </source>
</evidence>
<evidence type="ECO:0000256" key="1">
    <source>
        <dbReference type="ARBA" id="ARBA00022801"/>
    </source>
</evidence>
<feature type="domain" description="BD-FAE-like" evidence="2">
    <location>
        <begin position="61"/>
        <end position="222"/>
    </location>
</feature>
<organism evidence="3 4">
    <name type="scientific">Thalassotalea marina</name>
    <dbReference type="NCBI Taxonomy" id="1673741"/>
    <lineage>
        <taxon>Bacteria</taxon>
        <taxon>Pseudomonadati</taxon>
        <taxon>Pseudomonadota</taxon>
        <taxon>Gammaproteobacteria</taxon>
        <taxon>Alteromonadales</taxon>
        <taxon>Colwelliaceae</taxon>
        <taxon>Thalassotalea</taxon>
    </lineage>
</organism>
<keyword evidence="1" id="KW-0378">Hydrolase</keyword>
<evidence type="ECO:0000259" key="2">
    <source>
        <dbReference type="Pfam" id="PF20434"/>
    </source>
</evidence>
<evidence type="ECO:0000313" key="4">
    <source>
        <dbReference type="Proteomes" id="UP000623842"/>
    </source>
</evidence>
<dbReference type="SUPFAM" id="SSF53474">
    <property type="entry name" value="alpha/beta-Hydrolases"/>
    <property type="match status" value="1"/>
</dbReference>
<protein>
    <submittedName>
        <fullName evidence="3">Esterase</fullName>
    </submittedName>
</protein>
<dbReference type="GO" id="GO:0004061">
    <property type="term" value="F:arylformamidase activity"/>
    <property type="evidence" value="ECO:0007669"/>
    <property type="project" value="TreeGrafter"/>
</dbReference>
<dbReference type="InterPro" id="IPR050300">
    <property type="entry name" value="GDXG_lipolytic_enzyme"/>
</dbReference>
<dbReference type="RefSeq" id="WP_189768656.1">
    <property type="nucleotide sequence ID" value="NZ_BNCK01000003.1"/>
</dbReference>
<dbReference type="InterPro" id="IPR049492">
    <property type="entry name" value="BD-FAE-like_dom"/>
</dbReference>
<keyword evidence="4" id="KW-1185">Reference proteome</keyword>
<dbReference type="Pfam" id="PF20434">
    <property type="entry name" value="BD-FAE"/>
    <property type="match status" value="1"/>
</dbReference>
<accession>A0A919BFW2</accession>
<comment type="caution">
    <text evidence="3">The sequence shown here is derived from an EMBL/GenBank/DDBJ whole genome shotgun (WGS) entry which is preliminary data.</text>
</comment>
<dbReference type="PANTHER" id="PTHR48081">
    <property type="entry name" value="AB HYDROLASE SUPERFAMILY PROTEIN C4A8.06C"/>
    <property type="match status" value="1"/>
</dbReference>
<reference evidence="3" key="1">
    <citation type="journal article" date="2014" name="Int. J. Syst. Evol. Microbiol.">
        <title>Complete genome sequence of Corynebacterium casei LMG S-19264T (=DSM 44701T), isolated from a smear-ripened cheese.</title>
        <authorList>
            <consortium name="US DOE Joint Genome Institute (JGI-PGF)"/>
            <person name="Walter F."/>
            <person name="Albersmeier A."/>
            <person name="Kalinowski J."/>
            <person name="Ruckert C."/>
        </authorList>
    </citation>
    <scope>NUCLEOTIDE SEQUENCE</scope>
    <source>
        <strain evidence="3">KCTC 42731</strain>
    </source>
</reference>
<dbReference type="PANTHER" id="PTHR48081:SF33">
    <property type="entry name" value="KYNURENINE FORMAMIDASE"/>
    <property type="match status" value="1"/>
</dbReference>
<dbReference type="Proteomes" id="UP000623842">
    <property type="component" value="Unassembled WGS sequence"/>
</dbReference>
<dbReference type="AlphaFoldDB" id="A0A919BFW2"/>
<dbReference type="EMBL" id="BNCK01000003">
    <property type="protein sequence ID" value="GHF87620.1"/>
    <property type="molecule type" value="Genomic_DNA"/>
</dbReference>
<reference evidence="3" key="2">
    <citation type="submission" date="2020-09" db="EMBL/GenBank/DDBJ databases">
        <authorList>
            <person name="Sun Q."/>
            <person name="Kim S."/>
        </authorList>
    </citation>
    <scope>NUCLEOTIDE SEQUENCE</scope>
    <source>
        <strain evidence="3">KCTC 42731</strain>
    </source>
</reference>
<gene>
    <name evidence="3" type="ORF">GCM10017161_14070</name>
</gene>
<proteinExistence type="predicted"/>
<dbReference type="InterPro" id="IPR029058">
    <property type="entry name" value="AB_hydrolase_fold"/>
</dbReference>